<keyword evidence="2" id="KW-1185">Reference proteome</keyword>
<reference evidence="1 2" key="1">
    <citation type="submission" date="2013-02" db="EMBL/GenBank/DDBJ databases">
        <title>The Genome Sequence of Acinetobacter sp. NIPH 809.</title>
        <authorList>
            <consortium name="The Broad Institute Genome Sequencing Platform"/>
            <consortium name="The Broad Institute Genome Sequencing Center for Infectious Disease"/>
            <person name="Cerqueira G."/>
            <person name="Feldgarden M."/>
            <person name="Courvalin P."/>
            <person name="Perichon B."/>
            <person name="Grillot-Courvalin C."/>
            <person name="Clermont D."/>
            <person name="Rocha E."/>
            <person name="Yoon E.-J."/>
            <person name="Nemec A."/>
            <person name="Walker B."/>
            <person name="Young S.K."/>
            <person name="Zeng Q."/>
            <person name="Gargeya S."/>
            <person name="Fitzgerald M."/>
            <person name="Haas B."/>
            <person name="Abouelleil A."/>
            <person name="Alvarado L."/>
            <person name="Arachchi H.M."/>
            <person name="Berlin A.M."/>
            <person name="Chapman S.B."/>
            <person name="Dewar J."/>
            <person name="Goldberg J."/>
            <person name="Griggs A."/>
            <person name="Gujja S."/>
            <person name="Hansen M."/>
            <person name="Howarth C."/>
            <person name="Imamovic A."/>
            <person name="Larimer J."/>
            <person name="McCowan C."/>
            <person name="Murphy C."/>
            <person name="Neiman D."/>
            <person name="Pearson M."/>
            <person name="Priest M."/>
            <person name="Roberts A."/>
            <person name="Saif S."/>
            <person name="Shea T."/>
            <person name="Sisk P."/>
            <person name="Sykes S."/>
            <person name="Wortman J."/>
            <person name="Nusbaum C."/>
            <person name="Birren B."/>
        </authorList>
    </citation>
    <scope>NUCLEOTIDE SEQUENCE [LARGE SCALE GENOMIC DNA]</scope>
    <source>
        <strain evidence="1 2">NIPH 809</strain>
    </source>
</reference>
<organism evidence="1 2">
    <name type="scientific">Acinetobacter proteolyticus</name>
    <dbReference type="NCBI Taxonomy" id="1776741"/>
    <lineage>
        <taxon>Bacteria</taxon>
        <taxon>Pseudomonadati</taxon>
        <taxon>Pseudomonadota</taxon>
        <taxon>Gammaproteobacteria</taxon>
        <taxon>Moraxellales</taxon>
        <taxon>Moraxellaceae</taxon>
        <taxon>Acinetobacter</taxon>
    </lineage>
</organism>
<protein>
    <submittedName>
        <fullName evidence="1">Uncharacterized protein</fullName>
    </submittedName>
</protein>
<name>A0ABN0JGI2_9GAMM</name>
<dbReference type="RefSeq" id="WP_004653212.1">
    <property type="nucleotide sequence ID" value="NZ_KB849179.1"/>
</dbReference>
<dbReference type="EMBL" id="APOI01000012">
    <property type="protein sequence ID" value="ENU24294.1"/>
    <property type="molecule type" value="Genomic_DNA"/>
</dbReference>
<proteinExistence type="predicted"/>
<evidence type="ECO:0000313" key="2">
    <source>
        <dbReference type="Proteomes" id="UP000013034"/>
    </source>
</evidence>
<evidence type="ECO:0000313" key="1">
    <source>
        <dbReference type="EMBL" id="ENU24294.1"/>
    </source>
</evidence>
<comment type="caution">
    <text evidence="1">The sequence shown here is derived from an EMBL/GenBank/DDBJ whole genome shotgun (WGS) entry which is preliminary data.</text>
</comment>
<gene>
    <name evidence="1" type="ORF">F993_01123</name>
</gene>
<sequence length="127" mass="15127">MKIKFYWYFDDVEQHKLMPAVEIKCVDEKTINCLHGVLTDDAGINSITWLEKGVEIFKEVENSRNSTIWDRDAWGSEYTDGRVKLYSLYDDEYYIYLSLDSFRDILNAWVDFNRAPPDLESYIYLEI</sequence>
<accession>A0ABN0JGI2</accession>
<dbReference type="Proteomes" id="UP000013034">
    <property type="component" value="Unassembled WGS sequence"/>
</dbReference>